<keyword evidence="2" id="KW-1185">Reference proteome</keyword>
<sequence length="191" mass="21207">MSEPHDLIVPILGARVPVDVKLDFPLPPDEAPLREQFSGDLHLTYGLDRPPSDDGRTRFEPVTPRMVRELGLDPGRLRAQAAANLRVRRPELALNWFPGVQAVTVGFGGDLEAGLLIDEPFLDKLAREVDGELVVGVPARDVFTATGSRDEQGLAKLRWVADRVWARGDHLLSPHLLVRRDGQWIPLAQRP</sequence>
<comment type="caution">
    <text evidence="1">The sequence shown here is derived from an EMBL/GenBank/DDBJ whole genome shotgun (WGS) entry which is preliminary data.</text>
</comment>
<gene>
    <name evidence="1" type="ORF">GCM10009550_21350</name>
</gene>
<organism evidence="1 2">
    <name type="scientific">Actinocorallia libanotica</name>
    <dbReference type="NCBI Taxonomy" id="46162"/>
    <lineage>
        <taxon>Bacteria</taxon>
        <taxon>Bacillati</taxon>
        <taxon>Actinomycetota</taxon>
        <taxon>Actinomycetes</taxon>
        <taxon>Streptosporangiales</taxon>
        <taxon>Thermomonosporaceae</taxon>
        <taxon>Actinocorallia</taxon>
    </lineage>
</organism>
<dbReference type="EMBL" id="BAAAHH010000006">
    <property type="protein sequence ID" value="GAA0946588.1"/>
    <property type="molecule type" value="Genomic_DNA"/>
</dbReference>
<protein>
    <recommendedName>
        <fullName evidence="3">DUF1444 domain-containing protein</fullName>
    </recommendedName>
</protein>
<proteinExistence type="predicted"/>
<dbReference type="RefSeq" id="WP_344239383.1">
    <property type="nucleotide sequence ID" value="NZ_BAAAHH010000006.1"/>
</dbReference>
<name>A0ABP4BAR4_9ACTN</name>
<evidence type="ECO:0000313" key="2">
    <source>
        <dbReference type="Proteomes" id="UP001500665"/>
    </source>
</evidence>
<evidence type="ECO:0008006" key="3">
    <source>
        <dbReference type="Google" id="ProtNLM"/>
    </source>
</evidence>
<accession>A0ABP4BAR4</accession>
<dbReference type="Proteomes" id="UP001500665">
    <property type="component" value="Unassembled WGS sequence"/>
</dbReference>
<reference evidence="2" key="1">
    <citation type="journal article" date="2019" name="Int. J. Syst. Evol. Microbiol.">
        <title>The Global Catalogue of Microorganisms (GCM) 10K type strain sequencing project: providing services to taxonomists for standard genome sequencing and annotation.</title>
        <authorList>
            <consortium name="The Broad Institute Genomics Platform"/>
            <consortium name="The Broad Institute Genome Sequencing Center for Infectious Disease"/>
            <person name="Wu L."/>
            <person name="Ma J."/>
        </authorList>
    </citation>
    <scope>NUCLEOTIDE SEQUENCE [LARGE SCALE GENOMIC DNA]</scope>
    <source>
        <strain evidence="2">JCM 10696</strain>
    </source>
</reference>
<evidence type="ECO:0000313" key="1">
    <source>
        <dbReference type="EMBL" id="GAA0946588.1"/>
    </source>
</evidence>